<dbReference type="Proteomes" id="UP000318801">
    <property type="component" value="Unassembled WGS sequence"/>
</dbReference>
<dbReference type="RefSeq" id="WP_141150033.1">
    <property type="nucleotide sequence ID" value="NZ_VHLG01000011.1"/>
</dbReference>
<comment type="caution">
    <text evidence="1">The sequence shown here is derived from an EMBL/GenBank/DDBJ whole genome shotgun (WGS) entry which is preliminary data.</text>
</comment>
<sequence length="132" mass="14826">MAIAFPTTIAPVRAEPPTGLKEVGGNITKAFGDVENYMLADAKQALNPNNAFMRPIPLPVEQMFNRYEAQIRTPEERKIFETMKKNTYALYARKNENTQQQVSRNIESEQIQLSVKAASKIIAAIQQLLSSQ</sequence>
<reference evidence="1 2" key="1">
    <citation type="submission" date="2019-06" db="EMBL/GenBank/DDBJ databases">
        <authorList>
            <person name="Li M."/>
        </authorList>
    </citation>
    <scope>NUCLEOTIDE SEQUENCE [LARGE SCALE GENOMIC DNA]</scope>
    <source>
        <strain evidence="1 2">BGMRC2036</strain>
    </source>
</reference>
<dbReference type="AlphaFoldDB" id="A0A506U7A6"/>
<accession>A0A506U7A6</accession>
<evidence type="ECO:0000313" key="2">
    <source>
        <dbReference type="Proteomes" id="UP000318801"/>
    </source>
</evidence>
<protein>
    <submittedName>
        <fullName evidence="1">Uncharacterized protein</fullName>
    </submittedName>
</protein>
<organism evidence="1 2">
    <name type="scientific">Martelella alba</name>
    <dbReference type="NCBI Taxonomy" id="2590451"/>
    <lineage>
        <taxon>Bacteria</taxon>
        <taxon>Pseudomonadati</taxon>
        <taxon>Pseudomonadota</taxon>
        <taxon>Alphaproteobacteria</taxon>
        <taxon>Hyphomicrobiales</taxon>
        <taxon>Aurantimonadaceae</taxon>
        <taxon>Martelella</taxon>
    </lineage>
</organism>
<gene>
    <name evidence="1" type="ORF">FJU08_16025</name>
</gene>
<proteinExistence type="predicted"/>
<name>A0A506U7A6_9HYPH</name>
<keyword evidence="2" id="KW-1185">Reference proteome</keyword>
<dbReference type="EMBL" id="VHLG01000011">
    <property type="protein sequence ID" value="TPW28835.1"/>
    <property type="molecule type" value="Genomic_DNA"/>
</dbReference>
<evidence type="ECO:0000313" key="1">
    <source>
        <dbReference type="EMBL" id="TPW28835.1"/>
    </source>
</evidence>